<dbReference type="InterPro" id="IPR026444">
    <property type="entry name" value="Secre_tail"/>
</dbReference>
<evidence type="ECO:0000259" key="4">
    <source>
        <dbReference type="SMART" id="SM00560"/>
    </source>
</evidence>
<feature type="signal peptide" evidence="3">
    <location>
        <begin position="1"/>
        <end position="22"/>
    </location>
</feature>
<dbReference type="SUPFAM" id="SSF49899">
    <property type="entry name" value="Concanavalin A-like lectins/glucanases"/>
    <property type="match status" value="3"/>
</dbReference>
<dbReference type="Pfam" id="PF13860">
    <property type="entry name" value="FlgD_ig"/>
    <property type="match status" value="1"/>
</dbReference>
<evidence type="ECO:0000256" key="1">
    <source>
        <dbReference type="ARBA" id="ARBA00022729"/>
    </source>
</evidence>
<dbReference type="EMBL" id="JAHJDP010000109">
    <property type="protein sequence ID" value="MBU2693065.1"/>
    <property type="molecule type" value="Genomic_DNA"/>
</dbReference>
<dbReference type="InterPro" id="IPR025965">
    <property type="entry name" value="FlgD/Vpr_Ig-like"/>
</dbReference>
<dbReference type="Pfam" id="PF13385">
    <property type="entry name" value="Laminin_G_3"/>
    <property type="match status" value="3"/>
</dbReference>
<comment type="caution">
    <text evidence="5">The sequence shown here is derived from an EMBL/GenBank/DDBJ whole genome shotgun (WGS) entry which is preliminary data.</text>
</comment>
<feature type="domain" description="LamG-like jellyroll fold" evidence="4">
    <location>
        <begin position="509"/>
        <end position="648"/>
    </location>
</feature>
<feature type="domain" description="LamG-like jellyroll fold" evidence="4">
    <location>
        <begin position="297"/>
        <end position="436"/>
    </location>
</feature>
<evidence type="ECO:0000313" key="6">
    <source>
        <dbReference type="Proteomes" id="UP000777784"/>
    </source>
</evidence>
<evidence type="ECO:0000313" key="5">
    <source>
        <dbReference type="EMBL" id="MBU2693065.1"/>
    </source>
</evidence>
<accession>A0A948RXX0</accession>
<dbReference type="Gene3D" id="2.60.40.4070">
    <property type="match status" value="1"/>
</dbReference>
<proteinExistence type="predicted"/>
<name>A0A948RXX0_UNCEI</name>
<evidence type="ECO:0000256" key="2">
    <source>
        <dbReference type="ARBA" id="ARBA00023157"/>
    </source>
</evidence>
<dbReference type="InterPro" id="IPR013320">
    <property type="entry name" value="ConA-like_dom_sf"/>
</dbReference>
<dbReference type="AlphaFoldDB" id="A0A948RXX0"/>
<protein>
    <submittedName>
        <fullName evidence="5">T9SS type A sorting domain-containing protein</fullName>
    </submittedName>
</protein>
<dbReference type="SMART" id="SM00560">
    <property type="entry name" value="LamGL"/>
    <property type="match status" value="3"/>
</dbReference>
<keyword evidence="2" id="KW-1015">Disulfide bond</keyword>
<dbReference type="Gene3D" id="2.60.120.200">
    <property type="match status" value="3"/>
</dbReference>
<dbReference type="NCBIfam" id="TIGR04183">
    <property type="entry name" value="Por_Secre_tail"/>
    <property type="match status" value="1"/>
</dbReference>
<feature type="domain" description="LamG-like jellyroll fold" evidence="4">
    <location>
        <begin position="85"/>
        <end position="224"/>
    </location>
</feature>
<dbReference type="Proteomes" id="UP000777784">
    <property type="component" value="Unassembled WGS sequence"/>
</dbReference>
<dbReference type="PANTHER" id="PTHR42535:SF2">
    <property type="entry name" value="CHROMOSOME UNDETERMINED SCAFFOLD_146, WHOLE GENOME SHOTGUN SEQUENCE"/>
    <property type="match status" value="1"/>
</dbReference>
<dbReference type="PANTHER" id="PTHR42535">
    <property type="entry name" value="OOKINETE PROTEIN, PUTATIVE-RELATED"/>
    <property type="match status" value="1"/>
</dbReference>
<evidence type="ECO:0000256" key="3">
    <source>
        <dbReference type="SAM" id="SignalP"/>
    </source>
</evidence>
<feature type="chain" id="PRO_5038014165" evidence="3">
    <location>
        <begin position="23"/>
        <end position="766"/>
    </location>
</feature>
<gene>
    <name evidence="5" type="ORF">KJ970_19285</name>
</gene>
<dbReference type="InterPro" id="IPR006558">
    <property type="entry name" value="LamG-like"/>
</dbReference>
<organism evidence="5 6">
    <name type="scientific">Eiseniibacteriota bacterium</name>
    <dbReference type="NCBI Taxonomy" id="2212470"/>
    <lineage>
        <taxon>Bacteria</taxon>
        <taxon>Candidatus Eiseniibacteriota</taxon>
    </lineage>
</organism>
<keyword evidence="1 3" id="KW-0732">Signal</keyword>
<reference evidence="5" key="1">
    <citation type="submission" date="2021-05" db="EMBL/GenBank/DDBJ databases">
        <title>Energy efficiency and biological interactions define the core microbiome of deep oligotrophic groundwater.</title>
        <authorList>
            <person name="Mehrshad M."/>
            <person name="Lopez-Fernandez M."/>
            <person name="Bell E."/>
            <person name="Bernier-Latmani R."/>
            <person name="Bertilsson S."/>
            <person name="Dopson M."/>
        </authorList>
    </citation>
    <scope>NUCLEOTIDE SEQUENCE</scope>
    <source>
        <strain evidence="5">Modern_marine.mb.64</strain>
    </source>
</reference>
<sequence length="766" mass="84330">MYRFKLAVLFLVVLSFASTAQAADPAAYYDLEGNANDSSGNENHGIIHGNLIFTGNMCGQHNAAAEFNGTDSYIQVYDDPALHFQEITLSAYVYLHSLEDPSGFDTFINKIFGDPHEISYQIGVSTSTGKFNFGLNLGNTGYPQGIVESNTIAQLDTWYHVAGTYDGTEIIIYIDGVPENSLPYSQPIPYDDRDLELGVHAGYAHLLDGILDEARIYDQALSETEILDLIITCSPNLLACYSFDGDVTDCSGNENHGTGYGGLVYVADCEGEPTSALEFNGYDSYILVPDDDILHTQAMTLSAVVYLYNLEDTSGFDTFINKLYGSPHEISYELGVSTATNRFTFGLNLGSTGYEQGIVESFTEAKTETWYHVVGTYDGSELRIYVNGMLENSVLYSSPIPYDDGDLELGVHAGYTHLVDGIMDDIRIYDQPLSDQEIVELVPECIPELVACYGMNGDVNDCSIYQNHGEIYGDLIFGDDCGGQVMMAADFNGLDSHIQILDHPILHTQELTLVAAVYLRSLEDASSFDTFINKLFGSPHEISYELGVSTDTGKFTFGLNLGSTGYEQGIVESETVAELNTWYHIVGTYDGFEMRIYVNGWLENAIPYSNPIPYDDGNLEIGVHGGYAHLIDGLMDDVRIYDKALSHHLILNMMSQNPCWIDMIADVSEEENGLVTDSPGLTLWPSPTSGPATISFALNKVSEIELSIYDIVGRKVRDLVNGELPAGSHNVSWDGRAHDGRRLSQGIYFVRMRSDQPIATSKIVLR</sequence>